<dbReference type="FunCoup" id="A0A804NFV7">
    <property type="interactions" value="21"/>
</dbReference>
<proteinExistence type="predicted"/>
<feature type="region of interest" description="Disordered" evidence="1">
    <location>
        <begin position="221"/>
        <end position="313"/>
    </location>
</feature>
<evidence type="ECO:0000256" key="1">
    <source>
        <dbReference type="SAM" id="MobiDB-lite"/>
    </source>
</evidence>
<reference evidence="2" key="3">
    <citation type="submission" date="2021-05" db="UniProtKB">
        <authorList>
            <consortium name="EnsemblPlants"/>
        </authorList>
    </citation>
    <scope>IDENTIFICATION</scope>
    <source>
        <strain evidence="2">cv. B73</strain>
    </source>
</reference>
<accession>A0A804NFV7</accession>
<protein>
    <submittedName>
        <fullName evidence="2">Uncharacterized protein</fullName>
    </submittedName>
</protein>
<dbReference type="Gramene" id="Zm00001eb157940_T001">
    <property type="protein sequence ID" value="Zm00001eb157940_P001"/>
    <property type="gene ID" value="Zm00001eb157940"/>
</dbReference>
<feature type="compositionally biased region" description="Basic residues" evidence="1">
    <location>
        <begin position="1"/>
        <end position="28"/>
    </location>
</feature>
<reference evidence="3" key="1">
    <citation type="submission" date="2015-12" db="EMBL/GenBank/DDBJ databases">
        <title>Update maize B73 reference genome by single molecule sequencing technologies.</title>
        <authorList>
            <consortium name="Maize Genome Sequencing Project"/>
            <person name="Ware D."/>
        </authorList>
    </citation>
    <scope>NUCLEOTIDE SEQUENCE [LARGE SCALE GENOMIC DNA]</scope>
    <source>
        <strain evidence="3">cv. B73</strain>
    </source>
</reference>
<sequence length="352" mass="37379">RHTKLSTSSKKNKQIRRTNHRSPFRFRRSPSVPPPARSENRGKRVEREEIAEALEVVVLLHRRRGPAGRVVGRGRLGGGGGVPRRLRRRRFGVEEPRVGLEVPEAAGGVDRRVLERHELAELLLLEDGQAAAPRGWLARGRAGVVLGEGGQGGDLAEHGRRRRRRRRGLRAGLVAGGRRVPLAGPGAGVSGGGEVGGGVGPAELDGGGVVDAGGLLRGVEGAEPHAHAAPRVTDLRGELAPRPPPDAAELGARASLGQPSPRPAARTGSSNAESPPAVAVPGVALVRHGSSRRRTRHGWQLPHHPAHPPGPAALLLAGGVRQVRIVPEDPHRARARHGTQHDKDRCRELHPS</sequence>
<reference evidence="2" key="2">
    <citation type="submission" date="2019-07" db="EMBL/GenBank/DDBJ databases">
        <authorList>
            <person name="Seetharam A."/>
            <person name="Woodhouse M."/>
            <person name="Cannon E."/>
        </authorList>
    </citation>
    <scope>NUCLEOTIDE SEQUENCE [LARGE SCALE GENOMIC DNA]</scope>
    <source>
        <strain evidence="2">cv. B73</strain>
    </source>
</reference>
<feature type="region of interest" description="Disordered" evidence="1">
    <location>
        <begin position="1"/>
        <end position="45"/>
    </location>
</feature>
<evidence type="ECO:0000313" key="2">
    <source>
        <dbReference type="EnsemblPlants" id="Zm00001eb157940_P001"/>
    </source>
</evidence>
<gene>
    <name evidence="2" type="primary">LOC100192050</name>
</gene>
<evidence type="ECO:0000313" key="3">
    <source>
        <dbReference type="Proteomes" id="UP000007305"/>
    </source>
</evidence>
<dbReference type="AlphaFoldDB" id="A0A804NFV7"/>
<organism evidence="2 3">
    <name type="scientific">Zea mays</name>
    <name type="common">Maize</name>
    <dbReference type="NCBI Taxonomy" id="4577"/>
    <lineage>
        <taxon>Eukaryota</taxon>
        <taxon>Viridiplantae</taxon>
        <taxon>Streptophyta</taxon>
        <taxon>Embryophyta</taxon>
        <taxon>Tracheophyta</taxon>
        <taxon>Spermatophyta</taxon>
        <taxon>Magnoliopsida</taxon>
        <taxon>Liliopsida</taxon>
        <taxon>Poales</taxon>
        <taxon>Poaceae</taxon>
        <taxon>PACMAD clade</taxon>
        <taxon>Panicoideae</taxon>
        <taxon>Andropogonodae</taxon>
        <taxon>Andropogoneae</taxon>
        <taxon>Tripsacinae</taxon>
        <taxon>Zea</taxon>
    </lineage>
</organism>
<feature type="compositionally biased region" description="Basic and acidic residues" evidence="1">
    <location>
        <begin position="339"/>
        <end position="352"/>
    </location>
</feature>
<dbReference type="EnsemblPlants" id="Zm00001eb157940_T001">
    <property type="protein sequence ID" value="Zm00001eb157940_P001"/>
    <property type="gene ID" value="Zm00001eb157940"/>
</dbReference>
<dbReference type="Proteomes" id="UP000007305">
    <property type="component" value="Chromosome 3"/>
</dbReference>
<feature type="compositionally biased region" description="Low complexity" evidence="1">
    <location>
        <begin position="275"/>
        <end position="288"/>
    </location>
</feature>
<dbReference type="InParanoid" id="A0A804NFV7"/>
<name>A0A804NFV7_MAIZE</name>
<keyword evidence="3" id="KW-1185">Reference proteome</keyword>
<feature type="region of interest" description="Disordered" evidence="1">
    <location>
        <begin position="328"/>
        <end position="352"/>
    </location>
</feature>